<proteinExistence type="predicted"/>
<dbReference type="InterPro" id="IPR037481">
    <property type="entry name" value="LacX"/>
</dbReference>
<organism evidence="1">
    <name type="scientific">Loigolactobacillus rennini</name>
    <dbReference type="NCBI Taxonomy" id="238013"/>
    <lineage>
        <taxon>Bacteria</taxon>
        <taxon>Bacillati</taxon>
        <taxon>Bacillota</taxon>
        <taxon>Bacilli</taxon>
        <taxon>Lactobacillales</taxon>
        <taxon>Lactobacillaceae</taxon>
        <taxon>Loigolactobacillus</taxon>
    </lineage>
</organism>
<dbReference type="Pfam" id="PF01263">
    <property type="entry name" value="Aldose_epim"/>
    <property type="match status" value="1"/>
</dbReference>
<name>A0A1K2I8K7_9LACO</name>
<dbReference type="GO" id="GO:0016853">
    <property type="term" value="F:isomerase activity"/>
    <property type="evidence" value="ECO:0007669"/>
    <property type="project" value="InterPro"/>
</dbReference>
<dbReference type="InterPro" id="IPR014718">
    <property type="entry name" value="GH-type_carb-bd"/>
</dbReference>
<evidence type="ECO:0000313" key="1">
    <source>
        <dbReference type="EMBL" id="SFZ88739.1"/>
    </source>
</evidence>
<dbReference type="GO" id="GO:0030246">
    <property type="term" value="F:carbohydrate binding"/>
    <property type="evidence" value="ECO:0007669"/>
    <property type="project" value="InterPro"/>
</dbReference>
<dbReference type="PANTHER" id="PTHR11122:SF13">
    <property type="entry name" value="GLUCOSE-6-PHOSPHATE 1-EPIMERASE"/>
    <property type="match status" value="1"/>
</dbReference>
<dbReference type="GO" id="GO:0005975">
    <property type="term" value="P:carbohydrate metabolic process"/>
    <property type="evidence" value="ECO:0007669"/>
    <property type="project" value="InterPro"/>
</dbReference>
<dbReference type="InterPro" id="IPR011013">
    <property type="entry name" value="Gal_mutarotase_sf_dom"/>
</dbReference>
<gene>
    <name evidence="1" type="ORF">LREN565_1852</name>
</gene>
<protein>
    <submittedName>
        <fullName evidence="1">Galactose mutarotase related enzyme</fullName>
    </submittedName>
</protein>
<sequence>MEQLENEQFLAVIDPHGAEINHIYNKQAHFDYIWNNDIWPKHAPVLFPAIGRSNDDAYLYQGKTYQMPQHGFVSQYDFKVAAKTETKLVLTLNDNSETYEMYPFHFMLSVTFTLENTGLKLEFNVQNQDEKKLSFSLGSHPAFNVPIASAGEFSDYTVTLMPKVDQVQTFEIVKTPHPYRSGKMKVLKGSRDGKISLTHQMFDDGLIIIENNGLTSVKVSSPKTPHAIELSLEDFRYLTLWTKEGAQAPFLCVEPFAGLPDVVGDKRDLLTKEANTVLEAGESKQLSYQMTLS</sequence>
<dbReference type="EMBL" id="LT634362">
    <property type="protein sequence ID" value="SFZ88739.1"/>
    <property type="molecule type" value="Genomic_DNA"/>
</dbReference>
<dbReference type="Gene3D" id="2.70.98.10">
    <property type="match status" value="1"/>
</dbReference>
<dbReference type="CDD" id="cd09024">
    <property type="entry name" value="Aldose_epim_lacX"/>
    <property type="match status" value="1"/>
</dbReference>
<reference evidence="1" key="1">
    <citation type="submission" date="2016-11" db="EMBL/GenBank/DDBJ databases">
        <authorList>
            <person name="Jaros S."/>
            <person name="Januszkiewicz K."/>
            <person name="Wedrychowicz H."/>
        </authorList>
    </citation>
    <scope>NUCLEOTIDE SEQUENCE</scope>
    <source>
        <strain evidence="1">ACA-DC 565</strain>
    </source>
</reference>
<accession>A0A1K2I8K7</accession>
<dbReference type="SUPFAM" id="SSF74650">
    <property type="entry name" value="Galactose mutarotase-like"/>
    <property type="match status" value="1"/>
</dbReference>
<dbReference type="PANTHER" id="PTHR11122">
    <property type="entry name" value="APOSPORY-ASSOCIATED PROTEIN C-RELATED"/>
    <property type="match status" value="1"/>
</dbReference>
<dbReference type="AlphaFoldDB" id="A0A1K2I8K7"/>
<dbReference type="InterPro" id="IPR008183">
    <property type="entry name" value="Aldose_1/G6P_1-epimerase"/>
</dbReference>